<accession>A0A7W8E926</accession>
<dbReference type="Gene3D" id="1.20.1250.20">
    <property type="entry name" value="MFS general substrate transporter like domains"/>
    <property type="match status" value="1"/>
</dbReference>
<keyword evidence="7 8" id="KW-0472">Membrane</keyword>
<feature type="transmembrane region" description="Helical" evidence="8">
    <location>
        <begin position="298"/>
        <end position="319"/>
    </location>
</feature>
<keyword evidence="3" id="KW-0813">Transport</keyword>
<dbReference type="GO" id="GO:0022857">
    <property type="term" value="F:transmembrane transporter activity"/>
    <property type="evidence" value="ECO:0007669"/>
    <property type="project" value="InterPro"/>
</dbReference>
<evidence type="ECO:0000256" key="8">
    <source>
        <dbReference type="SAM" id="Phobius"/>
    </source>
</evidence>
<comment type="subcellular location">
    <subcellularLocation>
        <location evidence="1">Cell membrane</location>
        <topology evidence="1">Multi-pass membrane protein</topology>
    </subcellularLocation>
</comment>
<dbReference type="InterPro" id="IPR020846">
    <property type="entry name" value="MFS_dom"/>
</dbReference>
<feature type="transmembrane region" description="Helical" evidence="8">
    <location>
        <begin position="223"/>
        <end position="244"/>
    </location>
</feature>
<dbReference type="RefSeq" id="WP_184254087.1">
    <property type="nucleotide sequence ID" value="NZ_JACHIO010000005.1"/>
</dbReference>
<dbReference type="PANTHER" id="PTHR42718">
    <property type="entry name" value="MAJOR FACILITATOR SUPERFAMILY MULTIDRUG TRANSPORTER MFSC"/>
    <property type="match status" value="1"/>
</dbReference>
<evidence type="ECO:0000313" key="11">
    <source>
        <dbReference type="Proteomes" id="UP000584867"/>
    </source>
</evidence>
<keyword evidence="4" id="KW-1003">Cell membrane</keyword>
<dbReference type="InterPro" id="IPR036259">
    <property type="entry name" value="MFS_trans_sf"/>
</dbReference>
<feature type="transmembrane region" description="Helical" evidence="8">
    <location>
        <begin position="339"/>
        <end position="357"/>
    </location>
</feature>
<dbReference type="Proteomes" id="UP000584867">
    <property type="component" value="Unassembled WGS sequence"/>
</dbReference>
<dbReference type="SUPFAM" id="SSF103473">
    <property type="entry name" value="MFS general substrate transporter"/>
    <property type="match status" value="1"/>
</dbReference>
<gene>
    <name evidence="10" type="ORF">HDF15_001494</name>
</gene>
<feature type="transmembrane region" description="Helical" evidence="8">
    <location>
        <begin position="522"/>
        <end position="540"/>
    </location>
</feature>
<evidence type="ECO:0000256" key="7">
    <source>
        <dbReference type="ARBA" id="ARBA00023136"/>
    </source>
</evidence>
<name>A0A7W8E926_9BACT</name>
<reference evidence="10 11" key="1">
    <citation type="submission" date="2020-08" db="EMBL/GenBank/DDBJ databases">
        <title>Genomic Encyclopedia of Type Strains, Phase IV (KMG-V): Genome sequencing to study the core and pangenomes of soil and plant-associated prokaryotes.</title>
        <authorList>
            <person name="Whitman W."/>
        </authorList>
    </citation>
    <scope>NUCLEOTIDE SEQUENCE [LARGE SCALE GENOMIC DNA]</scope>
    <source>
        <strain evidence="10 11">X5P3</strain>
    </source>
</reference>
<feature type="transmembrane region" description="Helical" evidence="8">
    <location>
        <begin position="69"/>
        <end position="90"/>
    </location>
</feature>
<dbReference type="GO" id="GO:0005886">
    <property type="term" value="C:plasma membrane"/>
    <property type="evidence" value="ECO:0007669"/>
    <property type="project" value="UniProtKB-SubCell"/>
</dbReference>
<dbReference type="PANTHER" id="PTHR42718:SF9">
    <property type="entry name" value="MAJOR FACILITATOR SUPERFAMILY MULTIDRUG TRANSPORTER MFSC"/>
    <property type="match status" value="1"/>
</dbReference>
<evidence type="ECO:0000313" key="10">
    <source>
        <dbReference type="EMBL" id="MBB5063154.1"/>
    </source>
</evidence>
<feature type="domain" description="Major facilitator superfamily (MFS) profile" evidence="9">
    <location>
        <begin position="31"/>
        <end position="503"/>
    </location>
</feature>
<feature type="transmembrane region" description="Helical" evidence="8">
    <location>
        <begin position="364"/>
        <end position="384"/>
    </location>
</feature>
<proteinExistence type="inferred from homology"/>
<evidence type="ECO:0000256" key="2">
    <source>
        <dbReference type="ARBA" id="ARBA00008537"/>
    </source>
</evidence>
<feature type="transmembrane region" description="Helical" evidence="8">
    <location>
        <begin position="396"/>
        <end position="417"/>
    </location>
</feature>
<dbReference type="InterPro" id="IPR011701">
    <property type="entry name" value="MFS"/>
</dbReference>
<dbReference type="AlphaFoldDB" id="A0A7W8E926"/>
<evidence type="ECO:0000256" key="6">
    <source>
        <dbReference type="ARBA" id="ARBA00022989"/>
    </source>
</evidence>
<comment type="caution">
    <text evidence="10">The sequence shown here is derived from an EMBL/GenBank/DDBJ whole genome shotgun (WGS) entry which is preliminary data.</text>
</comment>
<keyword evidence="5 8" id="KW-0812">Transmembrane</keyword>
<evidence type="ECO:0000256" key="1">
    <source>
        <dbReference type="ARBA" id="ARBA00004651"/>
    </source>
</evidence>
<dbReference type="EMBL" id="JACHIO010000005">
    <property type="protein sequence ID" value="MBB5063154.1"/>
    <property type="molecule type" value="Genomic_DNA"/>
</dbReference>
<evidence type="ECO:0000256" key="5">
    <source>
        <dbReference type="ARBA" id="ARBA00022692"/>
    </source>
</evidence>
<dbReference type="Pfam" id="PF07690">
    <property type="entry name" value="MFS_1"/>
    <property type="match status" value="1"/>
</dbReference>
<sequence>MAAATAIELPAGQTSSAPAVPWRPRINPWIVAMTVTLATFMEVLDSSIANVALPHIAGGLGATQDEATWVLTAYLVANAVILPAGAYMTTFIGRKKFYMICVALFGISSAMCGLAPTLPLLVFFRVLQGIGGGGLAPSEQAILADTFPPEKRGQAFAMYGLAVVVAPAIGPTLGGYITDNFDWRWIFYLNIPICLLSLYLTSRIVEDPPWVEKQVKESQKGGIRLDLLGFGLLGLTFGSLEFVLDKGQEDDWFSSHLIMFFCVTMVIAFIVMIWWELKQLRDGHRPILNLTLFTRRQFAVSFVLMFVLGFSLYGTTILIPQFVQTLMGYTAELAGKVLSPAGFMMMAMMPVVGYLSGKIDPRKLIAYGFLMLTLSLLYMTNLNLQLSYGQLVIMRMFQASGLAFLFIPINTIAYIGVKQSESNDVSGLTNLARNIGGSCGTAFMATMLTRRTATHESMMVRNLTTANQGFNSQVKSMAGSFKIGNGTGPVGGGPSLGAMHQAQAYIYNQLHRQSANLAYVDIIRDLAIFCACMLPLLFLIPRPPKHASSSAGH</sequence>
<dbReference type="CDD" id="cd17503">
    <property type="entry name" value="MFS_LmrB_MDR_like"/>
    <property type="match status" value="1"/>
</dbReference>
<evidence type="ECO:0000256" key="3">
    <source>
        <dbReference type="ARBA" id="ARBA00022448"/>
    </source>
</evidence>
<feature type="transmembrane region" description="Helical" evidence="8">
    <location>
        <begin position="256"/>
        <end position="277"/>
    </location>
</feature>
<protein>
    <submittedName>
        <fullName evidence="10">DHA2 family multidrug resistance protein</fullName>
    </submittedName>
</protein>
<keyword evidence="6 8" id="KW-1133">Transmembrane helix</keyword>
<feature type="transmembrane region" description="Helical" evidence="8">
    <location>
        <begin position="156"/>
        <end position="177"/>
    </location>
</feature>
<dbReference type="PRINTS" id="PR01036">
    <property type="entry name" value="TCRTETB"/>
</dbReference>
<evidence type="ECO:0000259" key="9">
    <source>
        <dbReference type="PROSITE" id="PS50850"/>
    </source>
</evidence>
<feature type="transmembrane region" description="Helical" evidence="8">
    <location>
        <begin position="183"/>
        <end position="202"/>
    </location>
</feature>
<dbReference type="InterPro" id="IPR004638">
    <property type="entry name" value="EmrB-like"/>
</dbReference>
<dbReference type="Gene3D" id="1.20.1720.10">
    <property type="entry name" value="Multidrug resistance protein D"/>
    <property type="match status" value="1"/>
</dbReference>
<feature type="transmembrane region" description="Helical" evidence="8">
    <location>
        <begin position="97"/>
        <end position="116"/>
    </location>
</feature>
<evidence type="ECO:0000256" key="4">
    <source>
        <dbReference type="ARBA" id="ARBA00022475"/>
    </source>
</evidence>
<comment type="similarity">
    <text evidence="2">Belongs to the major facilitator superfamily. EmrB family.</text>
</comment>
<dbReference type="NCBIfam" id="TIGR00711">
    <property type="entry name" value="efflux_EmrB"/>
    <property type="match status" value="1"/>
</dbReference>
<dbReference type="PROSITE" id="PS50850">
    <property type="entry name" value="MFS"/>
    <property type="match status" value="1"/>
</dbReference>
<organism evidence="10 11">
    <name type="scientific">Granulicella mallensis</name>
    <dbReference type="NCBI Taxonomy" id="940614"/>
    <lineage>
        <taxon>Bacteria</taxon>
        <taxon>Pseudomonadati</taxon>
        <taxon>Acidobacteriota</taxon>
        <taxon>Terriglobia</taxon>
        <taxon>Terriglobales</taxon>
        <taxon>Acidobacteriaceae</taxon>
        <taxon>Granulicella</taxon>
    </lineage>
</organism>